<feature type="compositionally biased region" description="Acidic residues" evidence="1">
    <location>
        <begin position="359"/>
        <end position="368"/>
    </location>
</feature>
<dbReference type="AlphaFoldDB" id="E4Z2U8"/>
<feature type="region of interest" description="Disordered" evidence="1">
    <location>
        <begin position="349"/>
        <end position="368"/>
    </location>
</feature>
<gene>
    <name evidence="3" type="ORF">GSOID_T00025688001</name>
</gene>
<feature type="transmembrane region" description="Helical" evidence="2">
    <location>
        <begin position="93"/>
        <end position="112"/>
    </location>
</feature>
<evidence type="ECO:0000313" key="3">
    <source>
        <dbReference type="EMBL" id="CBY42026.1"/>
    </source>
</evidence>
<feature type="region of interest" description="Disordered" evidence="1">
    <location>
        <begin position="459"/>
        <end position="521"/>
    </location>
</feature>
<dbReference type="EMBL" id="FN656806">
    <property type="protein sequence ID" value="CBY42026.1"/>
    <property type="molecule type" value="Genomic_DNA"/>
</dbReference>
<accession>E4Z2U8</accession>
<feature type="compositionally biased region" description="Basic and acidic residues" evidence="1">
    <location>
        <begin position="492"/>
        <end position="513"/>
    </location>
</feature>
<keyword evidence="2" id="KW-1133">Transmembrane helix</keyword>
<evidence type="ECO:0000256" key="1">
    <source>
        <dbReference type="SAM" id="MobiDB-lite"/>
    </source>
</evidence>
<dbReference type="Proteomes" id="UP000011014">
    <property type="component" value="Unassembled WGS sequence"/>
</dbReference>
<protein>
    <recommendedName>
        <fullName evidence="4">Vezatin</fullName>
    </recommendedName>
</protein>
<evidence type="ECO:0000256" key="2">
    <source>
        <dbReference type="SAM" id="Phobius"/>
    </source>
</evidence>
<proteinExistence type="predicted"/>
<sequence>MLRAGEENLQGLKDNHLIKSAKLEYESRTFLQQQLADFELDDTLEILNDELDRALVLSTKEKTRSPFPKFAGHFFAIYLALIIKNVYSFPVWINFIHFQLAAGGIIFLLNWLRYYVIYWSFHDNVNANMKKIDDMKETFDMIDRSLKKSLQFLRDIQVLSKGFTTIKSPASANCNQSYSPKDAETMKSNMKSCLSFICEKLAPESSIETTTMDSELEMLIIGYHERRSLFIRKTASQLLEDGLMFPSDSIKDEVRLLDCRIDRIRKVEVDSDNRRPLNPENSDPKHAVLRSLGIHAQLLAQTSKLLESANIDNMSRHALAIAESFSLLLSITSPESLITPTNRKNCAKKRKKCQTSEPADVEQLDESDPDDDLIFEEIVVHDADDDNSRLHPQLHDESNPVAQLGARNVISELKNILPKTVNPDSRRTRKEALFPEYWREKIPKSSDIIIPSLESSDTNEIELTSEDHPSAAKQTSSAVTTPIDDSDDDHTDPDFRSQVEKDMDEGRRDHLSANHDFSFPGNTSLASILAKQVAKKSSKAEAEEFSFGD</sequence>
<reference evidence="3" key="1">
    <citation type="journal article" date="2010" name="Science">
        <title>Plasticity of animal genome architecture unmasked by rapid evolution of a pelagic tunicate.</title>
        <authorList>
            <person name="Denoeud F."/>
            <person name="Henriet S."/>
            <person name="Mungpakdee S."/>
            <person name="Aury J.M."/>
            <person name="Da Silva C."/>
            <person name="Brinkmann H."/>
            <person name="Mikhaleva J."/>
            <person name="Olsen L.C."/>
            <person name="Jubin C."/>
            <person name="Canestro C."/>
            <person name="Bouquet J.M."/>
            <person name="Danks G."/>
            <person name="Poulain J."/>
            <person name="Campsteijn C."/>
            <person name="Adamski M."/>
            <person name="Cross I."/>
            <person name="Yadetie F."/>
            <person name="Muffato M."/>
            <person name="Louis A."/>
            <person name="Butcher S."/>
            <person name="Tsagkogeorga G."/>
            <person name="Konrad A."/>
            <person name="Singh S."/>
            <person name="Jensen M.F."/>
            <person name="Cong E.H."/>
            <person name="Eikeseth-Otteraa H."/>
            <person name="Noel B."/>
            <person name="Anthouard V."/>
            <person name="Porcel B.M."/>
            <person name="Kachouri-Lafond R."/>
            <person name="Nishino A."/>
            <person name="Ugolini M."/>
            <person name="Chourrout P."/>
            <person name="Nishida H."/>
            <person name="Aasland R."/>
            <person name="Huzurbazar S."/>
            <person name="Westhof E."/>
            <person name="Delsuc F."/>
            <person name="Lehrach H."/>
            <person name="Reinhardt R."/>
            <person name="Weissenbach J."/>
            <person name="Roy S.W."/>
            <person name="Artiguenave F."/>
            <person name="Postlethwait J.H."/>
            <person name="Manak J.R."/>
            <person name="Thompson E.M."/>
            <person name="Jaillon O."/>
            <person name="Du Pasquier L."/>
            <person name="Boudinot P."/>
            <person name="Liberles D.A."/>
            <person name="Volff J.N."/>
            <person name="Philippe H."/>
            <person name="Lenhard B."/>
            <person name="Roest Crollius H."/>
            <person name="Wincker P."/>
            <person name="Chourrout D."/>
        </authorList>
    </citation>
    <scope>NUCLEOTIDE SEQUENCE [LARGE SCALE GENOMIC DNA]</scope>
</reference>
<keyword evidence="2" id="KW-0472">Membrane</keyword>
<organism evidence="3">
    <name type="scientific">Oikopleura dioica</name>
    <name type="common">Tunicate</name>
    <dbReference type="NCBI Taxonomy" id="34765"/>
    <lineage>
        <taxon>Eukaryota</taxon>
        <taxon>Metazoa</taxon>
        <taxon>Chordata</taxon>
        <taxon>Tunicata</taxon>
        <taxon>Appendicularia</taxon>
        <taxon>Copelata</taxon>
        <taxon>Oikopleuridae</taxon>
        <taxon>Oikopleura</taxon>
    </lineage>
</organism>
<name>E4Z2U8_OIKDI</name>
<keyword evidence="2" id="KW-0812">Transmembrane</keyword>
<feature type="transmembrane region" description="Helical" evidence="2">
    <location>
        <begin position="70"/>
        <end position="87"/>
    </location>
</feature>
<evidence type="ECO:0008006" key="4">
    <source>
        <dbReference type="Google" id="ProtNLM"/>
    </source>
</evidence>